<evidence type="ECO:0000313" key="1">
    <source>
        <dbReference type="EMBL" id="MSU08240.1"/>
    </source>
</evidence>
<reference evidence="1 2" key="1">
    <citation type="submission" date="2019-08" db="EMBL/GenBank/DDBJ databases">
        <title>In-depth cultivation of the pig gut microbiome towards novel bacterial diversity and tailored functional studies.</title>
        <authorList>
            <person name="Wylensek D."/>
            <person name="Hitch T.C.A."/>
            <person name="Clavel T."/>
        </authorList>
    </citation>
    <scope>NUCLEOTIDE SEQUENCE [LARGE SCALE GENOMIC DNA]</scope>
    <source>
        <strain evidence="1 2">WCA-693-APC-5D-A</strain>
    </source>
</reference>
<keyword evidence="2" id="KW-1185">Reference proteome</keyword>
<sequence>MNKWKPNYAEEYFVPYINFGKPISSGCVWLSRDDDHARYNANIVFQTAEEALELAEKMLAVAKDSPVNSRDNPLTAYRYVYDNGRIKCPNCSKEFVWGYYDGDGYDEINYCPYCGQRINVVDNEDDEEESHE</sequence>
<proteinExistence type="predicted"/>
<organism evidence="1 2">
    <name type="scientific">Anaerovibrio slackiae</name>
    <dbReference type="NCBI Taxonomy" id="2652309"/>
    <lineage>
        <taxon>Bacteria</taxon>
        <taxon>Bacillati</taxon>
        <taxon>Bacillota</taxon>
        <taxon>Negativicutes</taxon>
        <taxon>Selenomonadales</taxon>
        <taxon>Selenomonadaceae</taxon>
        <taxon>Anaerovibrio</taxon>
    </lineage>
</organism>
<comment type="caution">
    <text evidence="1">The sequence shown here is derived from an EMBL/GenBank/DDBJ whole genome shotgun (WGS) entry which is preliminary data.</text>
</comment>
<dbReference type="AlphaFoldDB" id="A0A6I2UF36"/>
<dbReference type="EMBL" id="VUNR01000005">
    <property type="protein sequence ID" value="MSU08240.1"/>
    <property type="molecule type" value="Genomic_DNA"/>
</dbReference>
<protein>
    <submittedName>
        <fullName evidence="1">Uncharacterized protein</fullName>
    </submittedName>
</protein>
<dbReference type="RefSeq" id="WP_154406400.1">
    <property type="nucleotide sequence ID" value="NZ_VUNR01000005.1"/>
</dbReference>
<dbReference type="GeneID" id="96778157"/>
<gene>
    <name evidence="1" type="ORF">FYJ84_04455</name>
</gene>
<accession>A0A6I2UF36</accession>
<evidence type="ECO:0000313" key="2">
    <source>
        <dbReference type="Proteomes" id="UP000433181"/>
    </source>
</evidence>
<name>A0A6I2UF36_9FIRM</name>
<dbReference type="Proteomes" id="UP000433181">
    <property type="component" value="Unassembled WGS sequence"/>
</dbReference>